<name>A0A0G4K4I9_9SPIR</name>
<dbReference type="AlphaFoldDB" id="A0A0G4K4I9"/>
<keyword evidence="4" id="KW-1185">Reference proteome</keyword>
<sequence>MIKKVLLIAAFIIFAVSCSKAPTDPTNNGNTGDSGIIDEGSGTSDPTAISDFLKNHSGRYYYQYDDGSFYVREKIENGKIYEEGVEITGNMILLDNKLQIETVKYYEPLNKVIYLYTFNNNGISKSTKNIYEKEPVSSTTGYKQLAKVNGLEKYAGAYYNYYYKSSGGLPPQPEKNINIIIDNNGYIYAQISEQIQINNITLNGDTLVIKMSQVVPGGNGQSYTYNVEQSMIFKNNYAIDNNIKVNGEYQGLDEYNKSDLLTSYIGDYNSTDGSGITLMVKSNKPTLIINSIGYSDGILLGNTLTISAYISSNNYKKYVIVFSDDKKTATYTDPDTQKKVTLTKQGA</sequence>
<evidence type="ECO:0008006" key="5">
    <source>
        <dbReference type="Google" id="ProtNLM"/>
    </source>
</evidence>
<dbReference type="RefSeq" id="WP_048593598.1">
    <property type="nucleotide sequence ID" value="NZ_CVLB01000001.1"/>
</dbReference>
<feature type="chain" id="PRO_5005194652" description="Lipoprotein" evidence="2">
    <location>
        <begin position="22"/>
        <end position="347"/>
    </location>
</feature>
<dbReference type="EMBL" id="CVLB01000001">
    <property type="protein sequence ID" value="CRF31923.1"/>
    <property type="molecule type" value="Genomic_DNA"/>
</dbReference>
<proteinExistence type="predicted"/>
<dbReference type="PROSITE" id="PS51257">
    <property type="entry name" value="PROKAR_LIPOPROTEIN"/>
    <property type="match status" value="1"/>
</dbReference>
<accession>A0A0G4K4I9</accession>
<dbReference type="Proteomes" id="UP000043763">
    <property type="component" value="Unassembled WGS sequence"/>
</dbReference>
<reference evidence="4" key="1">
    <citation type="submission" date="2015-04" db="EMBL/GenBank/DDBJ databases">
        <authorList>
            <person name="Mushtaq Mamoona"/>
        </authorList>
    </citation>
    <scope>NUCLEOTIDE SEQUENCE [LARGE SCALE GENOMIC DNA]</scope>
    <source>
        <strain evidence="4">AN4859/03</strain>
    </source>
</reference>
<evidence type="ECO:0000256" key="1">
    <source>
        <dbReference type="SAM" id="MobiDB-lite"/>
    </source>
</evidence>
<feature type="signal peptide" evidence="2">
    <location>
        <begin position="1"/>
        <end position="21"/>
    </location>
</feature>
<gene>
    <name evidence="3" type="ORF">BRSU_0459</name>
</gene>
<dbReference type="OrthoDB" id="9823753at2"/>
<protein>
    <recommendedName>
        <fullName evidence="5">Lipoprotein</fullName>
    </recommendedName>
</protein>
<evidence type="ECO:0000313" key="3">
    <source>
        <dbReference type="EMBL" id="CRF31923.1"/>
    </source>
</evidence>
<keyword evidence="2" id="KW-0732">Signal</keyword>
<organism evidence="3 4">
    <name type="scientific">Brachyspira suanatina</name>
    <dbReference type="NCBI Taxonomy" id="381802"/>
    <lineage>
        <taxon>Bacteria</taxon>
        <taxon>Pseudomonadati</taxon>
        <taxon>Spirochaetota</taxon>
        <taxon>Spirochaetia</taxon>
        <taxon>Brachyspirales</taxon>
        <taxon>Brachyspiraceae</taxon>
        <taxon>Brachyspira</taxon>
    </lineage>
</organism>
<evidence type="ECO:0000313" key="4">
    <source>
        <dbReference type="Proteomes" id="UP000043763"/>
    </source>
</evidence>
<feature type="compositionally biased region" description="Polar residues" evidence="1">
    <location>
        <begin position="24"/>
        <end position="33"/>
    </location>
</feature>
<feature type="region of interest" description="Disordered" evidence="1">
    <location>
        <begin position="24"/>
        <end position="43"/>
    </location>
</feature>
<evidence type="ECO:0000256" key="2">
    <source>
        <dbReference type="SAM" id="SignalP"/>
    </source>
</evidence>